<evidence type="ECO:0000313" key="3">
    <source>
        <dbReference type="Proteomes" id="UP000724874"/>
    </source>
</evidence>
<dbReference type="Pfam" id="PF01926">
    <property type="entry name" value="MMR_HSR1"/>
    <property type="match status" value="1"/>
</dbReference>
<name>A0A9P5NUK3_GYMJU</name>
<keyword evidence="2" id="KW-0378">Hydrolase</keyword>
<dbReference type="SUPFAM" id="SSF52540">
    <property type="entry name" value="P-loop containing nucleoside triphosphate hydrolases"/>
    <property type="match status" value="1"/>
</dbReference>
<feature type="domain" description="G" evidence="1">
    <location>
        <begin position="50"/>
        <end position="123"/>
    </location>
</feature>
<dbReference type="EMBL" id="JADNYJ010000021">
    <property type="protein sequence ID" value="KAF8905757.1"/>
    <property type="molecule type" value="Genomic_DNA"/>
</dbReference>
<protein>
    <submittedName>
        <fullName evidence="2">P-loop containing nucleoside triphosphate hydrolase protein</fullName>
    </submittedName>
</protein>
<sequence length="276" mass="31085">MYHYHRSAPFKYPVLCLPLSSNFDITLVLVLSRRYVEEFTAGTGKKDILILILGATGAGKSFFINKLLGQEKMKVGRGLNSCTSEPGLGYIQTIERYPALKDYQILLVDTPGFDDSVHEDTQILKKIADWLKNFYKGGAKLGGVIYLHDISSSRFNGGARQNLQNFQKLCGDVVLHNAALVTTKWDLHVPDAQRCHDQLVAGQWKHLIKKGAKVHKFDSSYDSAWRIIEQIVYTAIQRGPIILQPNPLHTTAGKYTVEAIKTFLPFRSLFGRKTIF</sequence>
<dbReference type="GO" id="GO:0005525">
    <property type="term" value="F:GTP binding"/>
    <property type="evidence" value="ECO:0007669"/>
    <property type="project" value="InterPro"/>
</dbReference>
<evidence type="ECO:0000313" key="2">
    <source>
        <dbReference type="EMBL" id="KAF8905757.1"/>
    </source>
</evidence>
<comment type="caution">
    <text evidence="2">The sequence shown here is derived from an EMBL/GenBank/DDBJ whole genome shotgun (WGS) entry which is preliminary data.</text>
</comment>
<keyword evidence="3" id="KW-1185">Reference proteome</keyword>
<gene>
    <name evidence="2" type="ORF">CPB84DRAFT_1823104</name>
</gene>
<dbReference type="Proteomes" id="UP000724874">
    <property type="component" value="Unassembled WGS sequence"/>
</dbReference>
<dbReference type="AlphaFoldDB" id="A0A9P5NUK3"/>
<proteinExistence type="predicted"/>
<accession>A0A9P5NUK3</accession>
<dbReference type="Gene3D" id="3.40.50.300">
    <property type="entry name" value="P-loop containing nucleotide triphosphate hydrolases"/>
    <property type="match status" value="1"/>
</dbReference>
<evidence type="ECO:0000259" key="1">
    <source>
        <dbReference type="Pfam" id="PF01926"/>
    </source>
</evidence>
<reference evidence="2" key="1">
    <citation type="submission" date="2020-11" db="EMBL/GenBank/DDBJ databases">
        <authorList>
            <consortium name="DOE Joint Genome Institute"/>
            <person name="Ahrendt S."/>
            <person name="Riley R."/>
            <person name="Andreopoulos W."/>
            <person name="LaButti K."/>
            <person name="Pangilinan J."/>
            <person name="Ruiz-duenas F.J."/>
            <person name="Barrasa J.M."/>
            <person name="Sanchez-Garcia M."/>
            <person name="Camarero S."/>
            <person name="Miyauchi S."/>
            <person name="Serrano A."/>
            <person name="Linde D."/>
            <person name="Babiker R."/>
            <person name="Drula E."/>
            <person name="Ayuso-Fernandez I."/>
            <person name="Pacheco R."/>
            <person name="Padilla G."/>
            <person name="Ferreira P."/>
            <person name="Barriuso J."/>
            <person name="Kellner H."/>
            <person name="Castanera R."/>
            <person name="Alfaro M."/>
            <person name="Ramirez L."/>
            <person name="Pisabarro A.G."/>
            <person name="Kuo A."/>
            <person name="Tritt A."/>
            <person name="Lipzen A."/>
            <person name="He G."/>
            <person name="Yan M."/>
            <person name="Ng V."/>
            <person name="Cullen D."/>
            <person name="Martin F."/>
            <person name="Rosso M.-N."/>
            <person name="Henrissat B."/>
            <person name="Hibbett D."/>
            <person name="Martinez A.T."/>
            <person name="Grigoriev I.V."/>
        </authorList>
    </citation>
    <scope>NUCLEOTIDE SEQUENCE</scope>
    <source>
        <strain evidence="2">AH 44721</strain>
    </source>
</reference>
<dbReference type="InterPro" id="IPR006073">
    <property type="entry name" value="GTP-bd"/>
</dbReference>
<dbReference type="OrthoDB" id="8954335at2759"/>
<dbReference type="GO" id="GO:0016787">
    <property type="term" value="F:hydrolase activity"/>
    <property type="evidence" value="ECO:0007669"/>
    <property type="project" value="UniProtKB-KW"/>
</dbReference>
<organism evidence="2 3">
    <name type="scientific">Gymnopilus junonius</name>
    <name type="common">Spectacular rustgill mushroom</name>
    <name type="synonym">Gymnopilus spectabilis subsp. junonius</name>
    <dbReference type="NCBI Taxonomy" id="109634"/>
    <lineage>
        <taxon>Eukaryota</taxon>
        <taxon>Fungi</taxon>
        <taxon>Dikarya</taxon>
        <taxon>Basidiomycota</taxon>
        <taxon>Agaricomycotina</taxon>
        <taxon>Agaricomycetes</taxon>
        <taxon>Agaricomycetidae</taxon>
        <taxon>Agaricales</taxon>
        <taxon>Agaricineae</taxon>
        <taxon>Hymenogastraceae</taxon>
        <taxon>Gymnopilus</taxon>
    </lineage>
</organism>
<dbReference type="InterPro" id="IPR027417">
    <property type="entry name" value="P-loop_NTPase"/>
</dbReference>